<name>A0A9W8E1C0_9FUNG</name>
<gene>
    <name evidence="2" type="ORF">IWQ60_002043</name>
</gene>
<organism evidence="2 3">
    <name type="scientific">Tieghemiomyces parasiticus</name>
    <dbReference type="NCBI Taxonomy" id="78921"/>
    <lineage>
        <taxon>Eukaryota</taxon>
        <taxon>Fungi</taxon>
        <taxon>Fungi incertae sedis</taxon>
        <taxon>Zoopagomycota</taxon>
        <taxon>Kickxellomycotina</taxon>
        <taxon>Dimargaritomycetes</taxon>
        <taxon>Dimargaritales</taxon>
        <taxon>Dimargaritaceae</taxon>
        <taxon>Tieghemiomyces</taxon>
    </lineage>
</organism>
<feature type="region of interest" description="Disordered" evidence="1">
    <location>
        <begin position="840"/>
        <end position="861"/>
    </location>
</feature>
<feature type="region of interest" description="Disordered" evidence="1">
    <location>
        <begin position="1079"/>
        <end position="1133"/>
    </location>
</feature>
<keyword evidence="3" id="KW-1185">Reference proteome</keyword>
<proteinExistence type="predicted"/>
<evidence type="ECO:0000256" key="1">
    <source>
        <dbReference type="SAM" id="MobiDB-lite"/>
    </source>
</evidence>
<accession>A0A9W8E1C0</accession>
<evidence type="ECO:0000313" key="2">
    <source>
        <dbReference type="EMBL" id="KAJ1928431.1"/>
    </source>
</evidence>
<reference evidence="2" key="1">
    <citation type="submission" date="2022-07" db="EMBL/GenBank/DDBJ databases">
        <title>Phylogenomic reconstructions and comparative analyses of Kickxellomycotina fungi.</title>
        <authorList>
            <person name="Reynolds N.K."/>
            <person name="Stajich J.E."/>
            <person name="Barry K."/>
            <person name="Grigoriev I.V."/>
            <person name="Crous P."/>
            <person name="Smith M.E."/>
        </authorList>
    </citation>
    <scope>NUCLEOTIDE SEQUENCE</scope>
    <source>
        <strain evidence="2">RSA 861</strain>
    </source>
</reference>
<feature type="compositionally biased region" description="Polar residues" evidence="1">
    <location>
        <begin position="1086"/>
        <end position="1095"/>
    </location>
</feature>
<comment type="caution">
    <text evidence="2">The sequence shown here is derived from an EMBL/GenBank/DDBJ whole genome shotgun (WGS) entry which is preliminary data.</text>
</comment>
<feature type="region of interest" description="Disordered" evidence="1">
    <location>
        <begin position="1"/>
        <end position="42"/>
    </location>
</feature>
<evidence type="ECO:0000313" key="3">
    <source>
        <dbReference type="Proteomes" id="UP001150569"/>
    </source>
</evidence>
<feature type="region of interest" description="Disordered" evidence="1">
    <location>
        <begin position="903"/>
        <end position="1009"/>
    </location>
</feature>
<dbReference type="OrthoDB" id="10543128at2759"/>
<feature type="compositionally biased region" description="Basic and acidic residues" evidence="1">
    <location>
        <begin position="848"/>
        <end position="859"/>
    </location>
</feature>
<feature type="compositionally biased region" description="Polar residues" evidence="1">
    <location>
        <begin position="411"/>
        <end position="430"/>
    </location>
</feature>
<feature type="region of interest" description="Disordered" evidence="1">
    <location>
        <begin position="1163"/>
        <end position="1195"/>
    </location>
</feature>
<sequence>MKGLPPPGPRTSRTADSPLIRPVLPGGTPPWAAGPPKPGPNIREFEVEIEEEVPVNTNPQVPEDVVKKYDEVMDEMKRVRGALGKRARRKRLLKFTEDITDDEADGPDGSDHGGYSLDRSRGDRHPYGETASIYSLDAPVSNGELERIVAESEPIDKFLSNSAPVTPSPFSSPPPTIQVFENLIIPASEAEAEPASTDALKTLINATERLPVSPSTTLAVRSTADLNAQTPAQSTVASPVPNPVTLDRHLAISTYLVRSKALSPVYHRTIPASQSSDLIETELERELMPMGLSPVDIPTSWFRSQPSTPRLFQAGPPKKLSVRNFTETDETSPTSPVILAQSLPTTQLVTQQPLPVDSGTNVIAAEVHAAAQSTPVSPVGRVPIDRAPTFSPGPVLARITVRPAPLAGLVNSPSGLSSPRSRQGSRSTIAVPQPLSPKTPAGEIKEVFESFNAANVPPAPTPLPVSPFQFADADLQAVVPPSSATTSTSPHLTDDAHSTLSEMASTHPTAVLRHVQQQHSAVNNIRPPASPLGTPSLLRTLSHRQRSHSASIASEHSFGVGSSFGHPSGSASRSSIPSSVVLTGVAEEEGDGEPVNARAQPTVVRLRRSCEVPISKVRAPSPPLSRSIPAVLHTAPTIAASPITCTNDCASPPYQVSPLPSSPASTAMSDCVAVSRITPPRIQTARTVIASTPGSPHPFSPSDAVGLDLDPSGSPVLQAQYPTTSFVESSLALSDAALSFSDFEPVDPTHNEYPTGYAPAPSAPRNHAFLSPALLGYQPNLGRPLRYSGTLPRKSNSTFASDYSQFSGGATSPPPATHVSLDIAREIAALDDQLVEFRTRRARSVSRSRADSQGERDRSALNFPAYDDAIAQVLASEAYTPHQQAAQIAEALDALLEDHARARGPGMAASDSPTSRPSSPDQSVGTGSPTGLGLINLTCHPDPSPPTSPGGLSGLVPYDIDQAANEEEEVVEGAEARLSTQIPSSPPSAPRLKSAVPASAGADDSSPSHPILEDYMPLAIPVHFQRLQASLAAMPPVSFSSTRSDESAGRRSSTISRPRDSPCAARSLLQSLESELSQELKKLRQSGDSASSSANDRPVLSPPFELPVERTRATGIDRTGTSRSNAPGDCVELPEERSVVSPVSSVVSIRSLASPIFRMSLDAAPTPTAPRRPSVSPVSSAAGEKAHRAAGPSGLSSSITSLESIMSAISADRASLASHGTSMAPITRGLFGGFCGIAITGVTWSDRSPSGALSSSARWVLTPRRKREHANRASHTGFALGGVSHIVAHRFHWSRESPIGISSSHRSRQRTIRTRNGGSLAGGVGHIVAHWFHGGNKS</sequence>
<feature type="region of interest" description="Disordered" evidence="1">
    <location>
        <begin position="408"/>
        <end position="440"/>
    </location>
</feature>
<dbReference type="Proteomes" id="UP001150569">
    <property type="component" value="Unassembled WGS sequence"/>
</dbReference>
<feature type="region of interest" description="Disordered" evidence="1">
    <location>
        <begin position="542"/>
        <end position="576"/>
    </location>
</feature>
<feature type="region of interest" description="Disordered" evidence="1">
    <location>
        <begin position="1037"/>
        <end position="1064"/>
    </location>
</feature>
<feature type="region of interest" description="Disordered" evidence="1">
    <location>
        <begin position="95"/>
        <end position="128"/>
    </location>
</feature>
<feature type="compositionally biased region" description="Low complexity" evidence="1">
    <location>
        <begin position="1163"/>
        <end position="1182"/>
    </location>
</feature>
<feature type="compositionally biased region" description="Low complexity" evidence="1">
    <location>
        <begin position="910"/>
        <end position="923"/>
    </location>
</feature>
<protein>
    <submittedName>
        <fullName evidence="2">Uncharacterized protein</fullName>
    </submittedName>
</protein>
<feature type="region of interest" description="Disordered" evidence="1">
    <location>
        <begin position="1299"/>
        <end position="1319"/>
    </location>
</feature>
<feature type="compositionally biased region" description="Basic and acidic residues" evidence="1">
    <location>
        <begin position="118"/>
        <end position="127"/>
    </location>
</feature>
<feature type="compositionally biased region" description="Low complexity" evidence="1">
    <location>
        <begin position="994"/>
        <end position="1008"/>
    </location>
</feature>
<dbReference type="EMBL" id="JANBPT010000073">
    <property type="protein sequence ID" value="KAJ1928431.1"/>
    <property type="molecule type" value="Genomic_DNA"/>
</dbReference>
<feature type="compositionally biased region" description="Acidic residues" evidence="1">
    <location>
        <begin position="98"/>
        <end position="108"/>
    </location>
</feature>
<feature type="compositionally biased region" description="Low complexity" evidence="1">
    <location>
        <begin position="561"/>
        <end position="576"/>
    </location>
</feature>